<feature type="compositionally biased region" description="Polar residues" evidence="1">
    <location>
        <begin position="150"/>
        <end position="161"/>
    </location>
</feature>
<dbReference type="AlphaFoldDB" id="A0AAE1A9A9"/>
<gene>
    <name evidence="2" type="ORF">RRG08_025318</name>
</gene>
<sequence length="177" mass="20125">MLQNRNTPDRDTKLYPAMCIFGHPIRDFIPIPPGNYRPHRTWRDTLEARESALRNRHIVGNYVRIQNQIGPSPLKWDKTGRVIEVRQFDQYVVKVDGSGRVTLRNRKFLRKYSPVILPPTTRTITMDIPLPIMPTQSSTPSLTTLPPASHGSSGNATSPPIHTNPFIRTATNHTRTP</sequence>
<proteinExistence type="predicted"/>
<keyword evidence="3" id="KW-1185">Reference proteome</keyword>
<evidence type="ECO:0000256" key="1">
    <source>
        <dbReference type="SAM" id="MobiDB-lite"/>
    </source>
</evidence>
<feature type="compositionally biased region" description="Low complexity" evidence="1">
    <location>
        <begin position="134"/>
        <end position="149"/>
    </location>
</feature>
<accession>A0AAE1A9A9</accession>
<organism evidence="2 3">
    <name type="scientific">Elysia crispata</name>
    <name type="common">lettuce slug</name>
    <dbReference type="NCBI Taxonomy" id="231223"/>
    <lineage>
        <taxon>Eukaryota</taxon>
        <taxon>Metazoa</taxon>
        <taxon>Spiralia</taxon>
        <taxon>Lophotrochozoa</taxon>
        <taxon>Mollusca</taxon>
        <taxon>Gastropoda</taxon>
        <taxon>Heterobranchia</taxon>
        <taxon>Euthyneura</taxon>
        <taxon>Panpulmonata</taxon>
        <taxon>Sacoglossa</taxon>
        <taxon>Placobranchoidea</taxon>
        <taxon>Plakobranchidae</taxon>
        <taxon>Elysia</taxon>
    </lineage>
</organism>
<dbReference type="PANTHER" id="PTHR33244">
    <property type="entry name" value="INTEGRASE CATALYTIC DOMAIN-CONTAINING PROTEIN-RELATED"/>
    <property type="match status" value="1"/>
</dbReference>
<evidence type="ECO:0000313" key="2">
    <source>
        <dbReference type="EMBL" id="KAK3783694.1"/>
    </source>
</evidence>
<comment type="caution">
    <text evidence="2">The sequence shown here is derived from an EMBL/GenBank/DDBJ whole genome shotgun (WGS) entry which is preliminary data.</text>
</comment>
<dbReference type="Proteomes" id="UP001283361">
    <property type="component" value="Unassembled WGS sequence"/>
</dbReference>
<dbReference type="PANTHER" id="PTHR33244:SF3">
    <property type="entry name" value="PEPTIDASE A2 DOMAIN-CONTAINING PROTEIN"/>
    <property type="match status" value="1"/>
</dbReference>
<evidence type="ECO:0000313" key="3">
    <source>
        <dbReference type="Proteomes" id="UP001283361"/>
    </source>
</evidence>
<protein>
    <submittedName>
        <fullName evidence="2">Uncharacterized protein</fullName>
    </submittedName>
</protein>
<name>A0AAE1A9A9_9GAST</name>
<reference evidence="2" key="1">
    <citation type="journal article" date="2023" name="G3 (Bethesda)">
        <title>A reference genome for the long-term kleptoplast-retaining sea slug Elysia crispata morphotype clarki.</title>
        <authorList>
            <person name="Eastman K.E."/>
            <person name="Pendleton A.L."/>
            <person name="Shaikh M.A."/>
            <person name="Suttiyut T."/>
            <person name="Ogas R."/>
            <person name="Tomko P."/>
            <person name="Gavelis G."/>
            <person name="Widhalm J.R."/>
            <person name="Wisecaver J.H."/>
        </authorList>
    </citation>
    <scope>NUCLEOTIDE SEQUENCE</scope>
    <source>
        <strain evidence="2">ECLA1</strain>
    </source>
</reference>
<feature type="region of interest" description="Disordered" evidence="1">
    <location>
        <begin position="130"/>
        <end position="177"/>
    </location>
</feature>
<dbReference type="EMBL" id="JAWDGP010002360">
    <property type="protein sequence ID" value="KAK3783694.1"/>
    <property type="molecule type" value="Genomic_DNA"/>
</dbReference>